<reference evidence="5 6" key="1">
    <citation type="submission" date="2016-10" db="EMBL/GenBank/DDBJ databases">
        <authorList>
            <person name="Varghese N."/>
            <person name="Submissions S."/>
        </authorList>
    </citation>
    <scope>NUCLEOTIDE SEQUENCE [LARGE SCALE GENOMIC DNA]</scope>
    <source>
        <strain evidence="6">ATCC 20501</strain>
        <strain evidence="4 5">CGMCC 4.3529</strain>
    </source>
</reference>
<dbReference type="PANTHER" id="PTHR30137">
    <property type="entry name" value="LUCIFERASE-LIKE MONOOXYGENASE"/>
    <property type="match status" value="1"/>
</dbReference>
<dbReference type="PANTHER" id="PTHR30137:SF6">
    <property type="entry name" value="LUCIFERASE-LIKE MONOOXYGENASE"/>
    <property type="match status" value="1"/>
</dbReference>
<evidence type="ECO:0000313" key="5">
    <source>
        <dbReference type="Proteomes" id="UP000199690"/>
    </source>
</evidence>
<dbReference type="Proteomes" id="UP000236729">
    <property type="component" value="Unassembled WGS sequence"/>
</dbReference>
<keyword evidence="5" id="KW-1185">Reference proteome</keyword>
<name>A0A1H6DRM7_9PSEU</name>
<dbReference type="InterPro" id="IPR011251">
    <property type="entry name" value="Luciferase-like_dom"/>
</dbReference>
<dbReference type="SMR" id="A0A1H6DRM7"/>
<dbReference type="GO" id="GO:0016705">
    <property type="term" value="F:oxidoreductase activity, acting on paired donors, with incorporation or reduction of molecular oxygen"/>
    <property type="evidence" value="ECO:0007669"/>
    <property type="project" value="InterPro"/>
</dbReference>
<proteinExistence type="predicted"/>
<dbReference type="Proteomes" id="UP000199690">
    <property type="component" value="Unassembled WGS sequence"/>
</dbReference>
<gene>
    <name evidence="3" type="ORF">SAMN02982929_04863</name>
    <name evidence="4" type="ORF">SAMN05216506_108165</name>
</gene>
<dbReference type="NCBIfam" id="TIGR03558">
    <property type="entry name" value="oxido_grp_1"/>
    <property type="match status" value="1"/>
</dbReference>
<accession>A0A1I1XCY6</accession>
<evidence type="ECO:0000313" key="6">
    <source>
        <dbReference type="Proteomes" id="UP000236729"/>
    </source>
</evidence>
<dbReference type="SUPFAM" id="SSF51679">
    <property type="entry name" value="Bacterial luciferase-like"/>
    <property type="match status" value="1"/>
</dbReference>
<protein>
    <submittedName>
        <fullName evidence="3">Luciferase family oxidoreductase, group 1</fullName>
    </submittedName>
</protein>
<accession>A0A1H6DRM7</accession>
<dbReference type="EMBL" id="FOME01000008">
    <property type="protein sequence ID" value="SFE04518.1"/>
    <property type="molecule type" value="Genomic_DNA"/>
</dbReference>
<dbReference type="GO" id="GO:0005829">
    <property type="term" value="C:cytosol"/>
    <property type="evidence" value="ECO:0007669"/>
    <property type="project" value="TreeGrafter"/>
</dbReference>
<organism evidence="3 6">
    <name type="scientific">Saccharopolyspora kobensis</name>
    <dbReference type="NCBI Taxonomy" id="146035"/>
    <lineage>
        <taxon>Bacteria</taxon>
        <taxon>Bacillati</taxon>
        <taxon>Actinomycetota</taxon>
        <taxon>Actinomycetes</taxon>
        <taxon>Pseudonocardiales</taxon>
        <taxon>Pseudonocardiaceae</taxon>
        <taxon>Saccharopolyspora</taxon>
    </lineage>
</organism>
<evidence type="ECO:0000313" key="3">
    <source>
        <dbReference type="EMBL" id="SEG87870.1"/>
    </source>
</evidence>
<dbReference type="Pfam" id="PF00296">
    <property type="entry name" value="Bac_luciferase"/>
    <property type="match status" value="1"/>
</dbReference>
<evidence type="ECO:0000256" key="1">
    <source>
        <dbReference type="ARBA" id="ARBA00007789"/>
    </source>
</evidence>
<evidence type="ECO:0000313" key="4">
    <source>
        <dbReference type="EMBL" id="SFE04518.1"/>
    </source>
</evidence>
<evidence type="ECO:0000259" key="2">
    <source>
        <dbReference type="Pfam" id="PF00296"/>
    </source>
</evidence>
<dbReference type="Gene3D" id="3.20.20.30">
    <property type="entry name" value="Luciferase-like domain"/>
    <property type="match status" value="1"/>
</dbReference>
<feature type="domain" description="Luciferase-like" evidence="2">
    <location>
        <begin position="5"/>
        <end position="294"/>
    </location>
</feature>
<dbReference type="InterPro" id="IPR019949">
    <property type="entry name" value="CmoO-like"/>
</dbReference>
<comment type="similarity">
    <text evidence="1">To bacterial alkanal monooxygenase alpha and beta chains.</text>
</comment>
<dbReference type="InterPro" id="IPR050766">
    <property type="entry name" value="Bact_Lucif_Oxidored"/>
</dbReference>
<dbReference type="InterPro" id="IPR036661">
    <property type="entry name" value="Luciferase-like_sf"/>
</dbReference>
<sequence>MLDRSHVGLGLSPQQALRDTVRFAQQVEELGYHRFWVAEHHSVPGVAGAAPTVLAAAVAAATSRIRVGTGGVMLPNHQPLVVAEQFGVLGSLFPDRIDVGLGRSVGFTDGIRRALGRGKEAADGFGDQLAELLGYLDGRSASGVHAVPAEGLDLPVLLLATGTGAATAAEFGLPLVIAAAHGDDRMIRTIEEYRANFRPSTRAAEPYVVLARSIAVAETTERARRLLVPEAWATAYSRTHGEFPPLEAPEEILARSMSDRQRAQFERALRGHLFGTPDEVATGLERLAARTGADEVLVTTTAHDPADRLDSYRLLSTLQQVPGHVIPVGSAAATRTPTTA</sequence>
<dbReference type="EMBL" id="FNVB01000007">
    <property type="protein sequence ID" value="SEG87870.1"/>
    <property type="molecule type" value="Genomic_DNA"/>
</dbReference>
<reference evidence="3" key="2">
    <citation type="submission" date="2016-10" db="EMBL/GenBank/DDBJ databases">
        <authorList>
            <person name="de Groot N.N."/>
        </authorList>
    </citation>
    <scope>NUCLEOTIDE SEQUENCE [LARGE SCALE GENOMIC DNA]</scope>
    <source>
        <strain evidence="3">ATCC 20501</strain>
    </source>
</reference>
<dbReference type="AlphaFoldDB" id="A0A1H6DRM7"/>